<keyword evidence="1" id="KW-1133">Transmembrane helix</keyword>
<evidence type="ECO:0000256" key="1">
    <source>
        <dbReference type="SAM" id="Phobius"/>
    </source>
</evidence>
<dbReference type="STRING" id="1038014.SAMN04487910_1101"/>
<evidence type="ECO:0000313" key="3">
    <source>
        <dbReference type="Proteomes" id="UP000198521"/>
    </source>
</evidence>
<protein>
    <recommendedName>
        <fullName evidence="4">Chain length determinant protein</fullName>
    </recommendedName>
</protein>
<gene>
    <name evidence="2" type="ORF">SAMN04487910_1101</name>
</gene>
<dbReference type="RefSeq" id="WP_091406456.1">
    <property type="nucleotide sequence ID" value="NZ_FOAB01000002.1"/>
</dbReference>
<name>A0A1H7JVJ9_AQUAM</name>
<accession>A0A1H7JVJ9</accession>
<keyword evidence="3" id="KW-1185">Reference proteome</keyword>
<evidence type="ECO:0000313" key="2">
    <source>
        <dbReference type="EMBL" id="SEK78090.1"/>
    </source>
</evidence>
<evidence type="ECO:0008006" key="4">
    <source>
        <dbReference type="Google" id="ProtNLM"/>
    </source>
</evidence>
<dbReference type="EMBL" id="FOAB01000002">
    <property type="protein sequence ID" value="SEK78090.1"/>
    <property type="molecule type" value="Genomic_DNA"/>
</dbReference>
<feature type="transmembrane region" description="Helical" evidence="1">
    <location>
        <begin position="321"/>
        <end position="340"/>
    </location>
</feature>
<sequence>MSTNKENTSEEIDLGQLFKMIGDGFNRLFRFIGDIFKGIFHLLIVFLQFIQIHFLKFVIAGIVGLGIGWYWDYVSEDVYRSSMIVEPNFNSTQQLYNNIEFYNELAKEEAYQTLAFSLKISDKEAENITKIEIESFTDDNQKLKYFSDFVSTLDSISRVNFNYETYLKNFNNINSRFHKIELKSKNPEVAKKCQNAIVRSIENNNYFNIQKRTNELNLRISDSVAKKQLVEVDSLRSFYQKLKLLEIKKPESSGSTSINLSSDNQNLDRSEIALLNEAKILNAEIIRLNQKKADSENIINVISDFPNKGALVNDFFSKKKVLLPLSSILLTFLFLILKSINRFLKEYEKKDS</sequence>
<dbReference type="AlphaFoldDB" id="A0A1H7JVJ9"/>
<dbReference type="OrthoDB" id="1452530at2"/>
<feature type="transmembrane region" description="Helical" evidence="1">
    <location>
        <begin position="28"/>
        <end position="47"/>
    </location>
</feature>
<keyword evidence="1" id="KW-0472">Membrane</keyword>
<proteinExistence type="predicted"/>
<dbReference type="Proteomes" id="UP000198521">
    <property type="component" value="Unassembled WGS sequence"/>
</dbReference>
<keyword evidence="1" id="KW-0812">Transmembrane</keyword>
<reference evidence="2 3" key="1">
    <citation type="submission" date="2016-10" db="EMBL/GenBank/DDBJ databases">
        <authorList>
            <person name="de Groot N.N."/>
        </authorList>
    </citation>
    <scope>NUCLEOTIDE SEQUENCE [LARGE SCALE GENOMIC DNA]</scope>
    <source>
        <strain evidence="2 3">DSM 25232</strain>
    </source>
</reference>
<organism evidence="2 3">
    <name type="scientific">Aquimarina amphilecti</name>
    <dbReference type="NCBI Taxonomy" id="1038014"/>
    <lineage>
        <taxon>Bacteria</taxon>
        <taxon>Pseudomonadati</taxon>
        <taxon>Bacteroidota</taxon>
        <taxon>Flavobacteriia</taxon>
        <taxon>Flavobacteriales</taxon>
        <taxon>Flavobacteriaceae</taxon>
        <taxon>Aquimarina</taxon>
    </lineage>
</organism>